<dbReference type="InterPro" id="IPR033900">
    <property type="entry name" value="Gram_neg_porin_domain"/>
</dbReference>
<evidence type="ECO:0000313" key="4">
    <source>
        <dbReference type="Proteomes" id="UP000283993"/>
    </source>
</evidence>
<accession>A0A423PWL4</accession>
<evidence type="ECO:0000259" key="2">
    <source>
        <dbReference type="Pfam" id="PF13609"/>
    </source>
</evidence>
<evidence type="ECO:0000313" key="3">
    <source>
        <dbReference type="EMBL" id="ROO29969.1"/>
    </source>
</evidence>
<reference evidence="3 4" key="1">
    <citation type="submission" date="2013-10" db="EMBL/GenBank/DDBJ databases">
        <title>Salinisphaera orenii MK-B5 Genome Sequencing.</title>
        <authorList>
            <person name="Lai Q."/>
            <person name="Li C."/>
            <person name="Shao Z."/>
        </authorList>
    </citation>
    <scope>NUCLEOTIDE SEQUENCE [LARGE SCALE GENOMIC DNA]</scope>
    <source>
        <strain evidence="3 4">MK-B5</strain>
    </source>
</reference>
<dbReference type="Pfam" id="PF13609">
    <property type="entry name" value="Porin_4"/>
    <property type="match status" value="1"/>
</dbReference>
<dbReference type="EMBL" id="AYKH01000002">
    <property type="protein sequence ID" value="ROO29969.1"/>
    <property type="molecule type" value="Genomic_DNA"/>
</dbReference>
<dbReference type="GO" id="GO:0015288">
    <property type="term" value="F:porin activity"/>
    <property type="evidence" value="ECO:0007669"/>
    <property type="project" value="InterPro"/>
</dbReference>
<dbReference type="AlphaFoldDB" id="A0A423PWL4"/>
<dbReference type="GO" id="GO:0016020">
    <property type="term" value="C:membrane"/>
    <property type="evidence" value="ECO:0007669"/>
    <property type="project" value="InterPro"/>
</dbReference>
<sequence length="443" mass="46303">MRLRKLALSAAGSLALIGTVPAAHAIDMEAGDWTFSVNGNVNANYVYTSCDSGSPISFGGSLAGGVVGACNINGPIDDNVSSVRTGLLPAALVFGASTQQNGWDISGTFGLYPGIVTNDNANGTGGSPNLAPGNNVALGSTSLDIRQVFLEFGNSEFGTVKAGRDFGLFGYDAIINDMTIPAVGVATNAVGSPANTTLGSIGFGYIYTDTLSQINYTTPDMGGFTATAGVFQTIDSLSSPSTVGVGESLPGFHGQLRYEWDGAFVSMNAVTLEVNGNDIDIDNDGALEPGTQVIDDERVYGVDLNYKQSLGALDFLLSGYYTEGLGSVAYLFDAFDAEGNKRDSYGGLAQVTYTAGKNKFGLNYGISYLDTTEFDEANPTADGVCDADAVCLFESNQKVTAGYYYSFTPNLTLTAEYSYAESQNHAGDEYDANNVNVGAFFSF</sequence>
<dbReference type="InterPro" id="IPR023614">
    <property type="entry name" value="Porin_dom_sf"/>
</dbReference>
<keyword evidence="4" id="KW-1185">Reference proteome</keyword>
<comment type="caution">
    <text evidence="3">The sequence shown here is derived from an EMBL/GenBank/DDBJ whole genome shotgun (WGS) entry which is preliminary data.</text>
</comment>
<organism evidence="3 4">
    <name type="scientific">Salinisphaera orenii MK-B5</name>
    <dbReference type="NCBI Taxonomy" id="856730"/>
    <lineage>
        <taxon>Bacteria</taxon>
        <taxon>Pseudomonadati</taxon>
        <taxon>Pseudomonadota</taxon>
        <taxon>Gammaproteobacteria</taxon>
        <taxon>Salinisphaerales</taxon>
        <taxon>Salinisphaeraceae</taxon>
        <taxon>Salinisphaera</taxon>
    </lineage>
</organism>
<feature type="signal peptide" evidence="1">
    <location>
        <begin position="1"/>
        <end position="25"/>
    </location>
</feature>
<gene>
    <name evidence="3" type="ORF">SAOR_02255</name>
</gene>
<feature type="chain" id="PRO_5019572369" description="Porin domain-containing protein" evidence="1">
    <location>
        <begin position="26"/>
        <end position="443"/>
    </location>
</feature>
<dbReference type="SUPFAM" id="SSF56935">
    <property type="entry name" value="Porins"/>
    <property type="match status" value="1"/>
</dbReference>
<evidence type="ECO:0000256" key="1">
    <source>
        <dbReference type="SAM" id="SignalP"/>
    </source>
</evidence>
<dbReference type="Gene3D" id="2.40.160.10">
    <property type="entry name" value="Porin"/>
    <property type="match status" value="1"/>
</dbReference>
<dbReference type="Proteomes" id="UP000283993">
    <property type="component" value="Unassembled WGS sequence"/>
</dbReference>
<keyword evidence="1" id="KW-0732">Signal</keyword>
<proteinExistence type="predicted"/>
<name>A0A423PWL4_9GAMM</name>
<protein>
    <recommendedName>
        <fullName evidence="2">Porin domain-containing protein</fullName>
    </recommendedName>
</protein>
<dbReference type="RefSeq" id="WP_123630040.1">
    <property type="nucleotide sequence ID" value="NZ_AYKH01000002.1"/>
</dbReference>
<feature type="domain" description="Porin" evidence="2">
    <location>
        <begin position="15"/>
        <end position="424"/>
    </location>
</feature>